<dbReference type="RefSeq" id="WP_157004275.1">
    <property type="nucleotide sequence ID" value="NZ_CP066077.1"/>
</dbReference>
<name>A0A7T4N9Y0_9BURK</name>
<keyword evidence="2" id="KW-0614">Plasmid</keyword>
<feature type="region of interest" description="Disordered" evidence="1">
    <location>
        <begin position="1"/>
        <end position="98"/>
    </location>
</feature>
<feature type="compositionally biased region" description="Basic and acidic residues" evidence="1">
    <location>
        <begin position="30"/>
        <end position="90"/>
    </location>
</feature>
<sequence length="98" mass="11367">MSAPYLPFFRDTPGSPSCLSAPLPQTKAIPKPDDKIDQPYRRYGTKAEQHQVDEAESHYHKNEKDNFRGSQTGREESYFEQVSKHNDCANRRRNLVKQ</sequence>
<organism evidence="2 3">
    <name type="scientific">Paraburkholderia ginsengisoli</name>
    <dbReference type="NCBI Taxonomy" id="311231"/>
    <lineage>
        <taxon>Bacteria</taxon>
        <taxon>Pseudomonadati</taxon>
        <taxon>Pseudomonadota</taxon>
        <taxon>Betaproteobacteria</taxon>
        <taxon>Burkholderiales</taxon>
        <taxon>Burkholderiaceae</taxon>
        <taxon>Paraburkholderia</taxon>
    </lineage>
</organism>
<dbReference type="EMBL" id="CP066077">
    <property type="protein sequence ID" value="QQC67942.1"/>
    <property type="molecule type" value="Genomic_DNA"/>
</dbReference>
<evidence type="ECO:0000313" key="2">
    <source>
        <dbReference type="EMBL" id="QQC67942.1"/>
    </source>
</evidence>
<dbReference type="Proteomes" id="UP000595610">
    <property type="component" value="Plasmid unnamed"/>
</dbReference>
<gene>
    <name evidence="2" type="ORF">I6I06_28580</name>
</gene>
<dbReference type="AlphaFoldDB" id="A0A7T4N9Y0"/>
<reference evidence="2 3" key="1">
    <citation type="submission" date="2020-12" db="EMBL/GenBank/DDBJ databases">
        <title>FDA dAtabase for Regulatory Grade micrObial Sequences (FDA-ARGOS): Supporting development and validation of Infectious Disease Dx tests.</title>
        <authorList>
            <person name="Nelson B."/>
            <person name="Plummer A."/>
            <person name="Tallon L."/>
            <person name="Sadzewicz L."/>
            <person name="Zhao X."/>
            <person name="Boylan J."/>
            <person name="Ott S."/>
            <person name="Bowen H."/>
            <person name="Vavikolanu K."/>
            <person name="Mehta A."/>
            <person name="Aluvathingal J."/>
            <person name="Nadendla S."/>
            <person name="Myers T."/>
            <person name="Yan Y."/>
            <person name="Sichtig H."/>
        </authorList>
    </citation>
    <scope>NUCLEOTIDE SEQUENCE [LARGE SCALE GENOMIC DNA]</scope>
    <source>
        <strain evidence="2 3">FDAARGOS_1049</strain>
        <plasmid evidence="2 3">unnamed</plasmid>
    </source>
</reference>
<evidence type="ECO:0000256" key="1">
    <source>
        <dbReference type="SAM" id="MobiDB-lite"/>
    </source>
</evidence>
<keyword evidence="3" id="KW-1185">Reference proteome</keyword>
<accession>A0A7T4N9Y0</accession>
<evidence type="ECO:0000313" key="3">
    <source>
        <dbReference type="Proteomes" id="UP000595610"/>
    </source>
</evidence>
<protein>
    <submittedName>
        <fullName evidence="2">Uncharacterized protein</fullName>
    </submittedName>
</protein>
<geneLocation type="plasmid" evidence="2 3">
    <name>unnamed</name>
</geneLocation>
<dbReference type="KEGG" id="pgis:I6I06_28580"/>
<proteinExistence type="predicted"/>